<organism evidence="1 2">
    <name type="scientific">Niastella caeni</name>
    <dbReference type="NCBI Taxonomy" id="2569763"/>
    <lineage>
        <taxon>Bacteria</taxon>
        <taxon>Pseudomonadati</taxon>
        <taxon>Bacteroidota</taxon>
        <taxon>Chitinophagia</taxon>
        <taxon>Chitinophagales</taxon>
        <taxon>Chitinophagaceae</taxon>
        <taxon>Niastella</taxon>
    </lineage>
</organism>
<evidence type="ECO:0000313" key="2">
    <source>
        <dbReference type="Proteomes" id="UP000306918"/>
    </source>
</evidence>
<protein>
    <recommendedName>
        <fullName evidence="3">DUF928 domain-containing protein</fullName>
    </recommendedName>
</protein>
<dbReference type="RefSeq" id="WP_136576796.1">
    <property type="nucleotide sequence ID" value="NZ_STFF01000002.1"/>
</dbReference>
<gene>
    <name evidence="1" type="ORF">FAM09_09150</name>
</gene>
<proteinExistence type="predicted"/>
<dbReference type="InterPro" id="IPR013783">
    <property type="entry name" value="Ig-like_fold"/>
</dbReference>
<dbReference type="Gene3D" id="2.60.40.10">
    <property type="entry name" value="Immunoglobulins"/>
    <property type="match status" value="1"/>
</dbReference>
<comment type="caution">
    <text evidence="1">The sequence shown here is derived from an EMBL/GenBank/DDBJ whole genome shotgun (WGS) entry which is preliminary data.</text>
</comment>
<evidence type="ECO:0000313" key="1">
    <source>
        <dbReference type="EMBL" id="THU40042.1"/>
    </source>
</evidence>
<dbReference type="EMBL" id="STFF01000002">
    <property type="protein sequence ID" value="THU40042.1"/>
    <property type="molecule type" value="Genomic_DNA"/>
</dbReference>
<evidence type="ECO:0008006" key="3">
    <source>
        <dbReference type="Google" id="ProtNLM"/>
    </source>
</evidence>
<dbReference type="AlphaFoldDB" id="A0A4S8I2F5"/>
<dbReference type="OrthoDB" id="9809727at2"/>
<dbReference type="Proteomes" id="UP000306918">
    <property type="component" value="Unassembled WGS sequence"/>
</dbReference>
<sequence>MKLIYLIITGLFFVCPGTYAQFVFFFQPEIYGRTVDGLGSFQVQNLTGAALRGQVVITVQETVSKTPVVTITTPVTNIQPGTVSFPRNVFSGSLFKFSSNAYANITNQTKKIPPGQYAFCYQFINADKGSDDYENCFDAEIQPLVPLALIYPADGDKICQKRPVLSWQPPIPFSSSMRFRLLLTEKREGEGVENLLVNAPLLLLDNITTTSINYPSGHPDLKEGKTYVWQVIAYQSNVVMSRSEIWEFTVQCTEPGKQMPTDSYRELKLLVNGNYYIANRALKFSFRNNYSIKRLSYAIYDIGKGMKKLKDCPEVLLTQGLNKVDIDLTEMELEPGKQYLLKVHPFNEPNIEVRFIYQDKDIEP</sequence>
<accession>A0A4S8I2F5</accession>
<reference evidence="1 2" key="1">
    <citation type="submission" date="2019-04" db="EMBL/GenBank/DDBJ databases">
        <title>Niastella caeni sp. nov., isolated from activated sludge.</title>
        <authorList>
            <person name="Sheng M."/>
        </authorList>
    </citation>
    <scope>NUCLEOTIDE SEQUENCE [LARGE SCALE GENOMIC DNA]</scope>
    <source>
        <strain evidence="1 2">HX-2-15</strain>
    </source>
</reference>
<name>A0A4S8I2F5_9BACT</name>
<keyword evidence="2" id="KW-1185">Reference proteome</keyword>